<evidence type="ECO:0000313" key="2">
    <source>
        <dbReference type="EMBL" id="RIV92879.1"/>
    </source>
</evidence>
<feature type="domain" description="STAS" evidence="1">
    <location>
        <begin position="1"/>
        <end position="87"/>
    </location>
</feature>
<dbReference type="Pfam" id="PF13466">
    <property type="entry name" value="STAS_2"/>
    <property type="match status" value="1"/>
</dbReference>
<dbReference type="EMBL" id="QXFM01000006">
    <property type="protein sequence ID" value="RIV92879.1"/>
    <property type="molecule type" value="Genomic_DNA"/>
</dbReference>
<dbReference type="RefSeq" id="WP_119591295.1">
    <property type="nucleotide sequence ID" value="NZ_QXFM01000006.1"/>
</dbReference>
<dbReference type="InterPro" id="IPR036513">
    <property type="entry name" value="STAS_dom_sf"/>
</dbReference>
<organism evidence="2 3">
    <name type="scientific">Aurantiacibacter xanthus</name>
    <dbReference type="NCBI Taxonomy" id="1784712"/>
    <lineage>
        <taxon>Bacteria</taxon>
        <taxon>Pseudomonadati</taxon>
        <taxon>Pseudomonadota</taxon>
        <taxon>Alphaproteobacteria</taxon>
        <taxon>Sphingomonadales</taxon>
        <taxon>Erythrobacteraceae</taxon>
        <taxon>Aurantiacibacter</taxon>
    </lineage>
</organism>
<evidence type="ECO:0000313" key="3">
    <source>
        <dbReference type="Proteomes" id="UP000265366"/>
    </source>
</evidence>
<keyword evidence="3" id="KW-1185">Reference proteome</keyword>
<reference evidence="2 3" key="1">
    <citation type="submission" date="2018-08" db="EMBL/GenBank/DDBJ databases">
        <title>Erythrobacter zhengii sp.nov., a bacterium isolated from deep-sea sediment.</title>
        <authorList>
            <person name="Fang C."/>
            <person name="Wu Y.-H."/>
            <person name="Sun C."/>
            <person name="Wang H."/>
            <person name="Cheng H."/>
            <person name="Meng F.-X."/>
            <person name="Wang C.-S."/>
            <person name="Xu X.-W."/>
        </authorList>
    </citation>
    <scope>NUCLEOTIDE SEQUENCE [LARGE SCALE GENOMIC DNA]</scope>
    <source>
        <strain evidence="2 3">CCTCC AB 2015396</strain>
    </source>
</reference>
<evidence type="ECO:0000259" key="1">
    <source>
        <dbReference type="PROSITE" id="PS50801"/>
    </source>
</evidence>
<dbReference type="Gene3D" id="3.30.750.24">
    <property type="entry name" value="STAS domain"/>
    <property type="match status" value="1"/>
</dbReference>
<dbReference type="InterPro" id="IPR058548">
    <property type="entry name" value="MlaB-like_STAS"/>
</dbReference>
<protein>
    <submittedName>
        <fullName evidence="2">STAS domain-containing protein</fullName>
    </submittedName>
</protein>
<comment type="caution">
    <text evidence="2">The sequence shown here is derived from an EMBL/GenBank/DDBJ whole genome shotgun (WGS) entry which is preliminary data.</text>
</comment>
<sequence>MAVIELPRLCDRAAALALKGDLADTTGSEALPVDAGSVERMSMAMLQVLLAAHRNEPGIVLTARSPEFDRALAISGLTETFNTGAAA</sequence>
<dbReference type="SUPFAM" id="SSF52091">
    <property type="entry name" value="SpoIIaa-like"/>
    <property type="match status" value="1"/>
</dbReference>
<accession>A0A3A1PGC3</accession>
<proteinExistence type="predicted"/>
<dbReference type="InterPro" id="IPR002645">
    <property type="entry name" value="STAS_dom"/>
</dbReference>
<dbReference type="Proteomes" id="UP000265366">
    <property type="component" value="Unassembled WGS sequence"/>
</dbReference>
<dbReference type="OrthoDB" id="7509077at2"/>
<gene>
    <name evidence="2" type="ORF">D2V17_01045</name>
</gene>
<dbReference type="AlphaFoldDB" id="A0A3A1PGC3"/>
<dbReference type="PROSITE" id="PS50801">
    <property type="entry name" value="STAS"/>
    <property type="match status" value="1"/>
</dbReference>
<name>A0A3A1PGC3_9SPHN</name>